<dbReference type="KEGG" id="tut:107364451"/>
<keyword evidence="1" id="KW-0472">Membrane</keyword>
<reference evidence="3" key="1">
    <citation type="submission" date="2011-08" db="EMBL/GenBank/DDBJ databases">
        <authorList>
            <person name="Rombauts S."/>
        </authorList>
    </citation>
    <scope>NUCLEOTIDE SEQUENCE</scope>
    <source>
        <strain evidence="3">London</strain>
    </source>
</reference>
<accession>T1KIE3</accession>
<feature type="transmembrane region" description="Helical" evidence="1">
    <location>
        <begin position="232"/>
        <end position="253"/>
    </location>
</feature>
<feature type="transmembrane region" description="Helical" evidence="1">
    <location>
        <begin position="70"/>
        <end position="88"/>
    </location>
</feature>
<reference evidence="2" key="2">
    <citation type="submission" date="2015-06" db="UniProtKB">
        <authorList>
            <consortium name="EnsemblMetazoa"/>
        </authorList>
    </citation>
    <scope>IDENTIFICATION</scope>
</reference>
<evidence type="ECO:0008006" key="4">
    <source>
        <dbReference type="Google" id="ProtNLM"/>
    </source>
</evidence>
<proteinExistence type="predicted"/>
<feature type="transmembrane region" description="Helical" evidence="1">
    <location>
        <begin position="334"/>
        <end position="356"/>
    </location>
</feature>
<protein>
    <recommendedName>
        <fullName evidence="4">Gustatory receptor</fullName>
    </recommendedName>
</protein>
<sequence>MHQIHDKKNVIKLIVPTGLIAKSLLMDSKIYLIVNLFIGFVFVFKGLFVIYAAFNIESSEEILISRIEDLFNRINDILLGVCVIYFRINRSKYQRSFSSLSQILVTDNTVADQYVSHHRKIFRYIYLFAIVYEFLSDLVMDYPPYISKMIKHDHTVIRKTFAIIVRLLVSYAWILFVQFIFETCVHLQSAFIVISSNVSRVNKRSPLSSHKIQTFRQMYSQTGEIIANIDSFLVLTVLGLYIYLVATCHFNLVKLFHGEKTSESIMGLIFFGSHTVYLIFMTFHFVHVNLLSVKCYETVYSLSFGYYSPEIINEIRLFLERIGRHDVGFTFAKIFVISSNFVSSLATISLTIALAAPNLLQ</sequence>
<gene>
    <name evidence="2" type="primary">107364451</name>
</gene>
<dbReference type="HOGENOM" id="CLU_755079_0_0_1"/>
<dbReference type="AlphaFoldDB" id="T1KIE3"/>
<keyword evidence="1" id="KW-1133">Transmembrane helix</keyword>
<feature type="transmembrane region" description="Helical" evidence="1">
    <location>
        <begin position="30"/>
        <end position="54"/>
    </location>
</feature>
<keyword evidence="1" id="KW-0812">Transmembrane</keyword>
<keyword evidence="3" id="KW-1185">Reference proteome</keyword>
<evidence type="ECO:0000313" key="3">
    <source>
        <dbReference type="Proteomes" id="UP000015104"/>
    </source>
</evidence>
<name>T1KIE3_TETUR</name>
<feature type="transmembrane region" description="Helical" evidence="1">
    <location>
        <begin position="121"/>
        <end position="140"/>
    </location>
</feature>
<dbReference type="EnsemblMetazoa" id="tetur12g01060.1">
    <property type="protein sequence ID" value="tetur12g01060.1"/>
    <property type="gene ID" value="tetur12g01060"/>
</dbReference>
<dbReference type="OrthoDB" id="6478931at2759"/>
<feature type="transmembrane region" description="Helical" evidence="1">
    <location>
        <begin position="265"/>
        <end position="286"/>
    </location>
</feature>
<feature type="transmembrane region" description="Helical" evidence="1">
    <location>
        <begin position="161"/>
        <end position="181"/>
    </location>
</feature>
<dbReference type="EMBL" id="CAEY01000112">
    <property type="status" value="NOT_ANNOTATED_CDS"/>
    <property type="molecule type" value="Genomic_DNA"/>
</dbReference>
<organism evidence="2 3">
    <name type="scientific">Tetranychus urticae</name>
    <name type="common">Two-spotted spider mite</name>
    <dbReference type="NCBI Taxonomy" id="32264"/>
    <lineage>
        <taxon>Eukaryota</taxon>
        <taxon>Metazoa</taxon>
        <taxon>Ecdysozoa</taxon>
        <taxon>Arthropoda</taxon>
        <taxon>Chelicerata</taxon>
        <taxon>Arachnida</taxon>
        <taxon>Acari</taxon>
        <taxon>Acariformes</taxon>
        <taxon>Trombidiformes</taxon>
        <taxon>Prostigmata</taxon>
        <taxon>Eleutherengona</taxon>
        <taxon>Raphignathae</taxon>
        <taxon>Tetranychoidea</taxon>
        <taxon>Tetranychidae</taxon>
        <taxon>Tetranychus</taxon>
    </lineage>
</organism>
<evidence type="ECO:0000313" key="2">
    <source>
        <dbReference type="EnsemblMetazoa" id="tetur12g01060.1"/>
    </source>
</evidence>
<dbReference type="Proteomes" id="UP000015104">
    <property type="component" value="Unassembled WGS sequence"/>
</dbReference>
<evidence type="ECO:0000256" key="1">
    <source>
        <dbReference type="SAM" id="Phobius"/>
    </source>
</evidence>